<sequence length="75" mass="8723">MEFNDVIHGHRSIREYEDREVRQELLDQILDAGIRASSSGNMQSYSIVVTKGKELKKKLYTAHMEQSMVVDALYY</sequence>
<keyword evidence="7" id="KW-1185">Reference proteome</keyword>
<keyword evidence="2" id="KW-0285">Flavoprotein</keyword>
<proteinExistence type="inferred from homology"/>
<dbReference type="RefSeq" id="WP_242021048.1">
    <property type="nucleotide sequence ID" value="NZ_CBCSDC010000013.1"/>
</dbReference>
<dbReference type="Pfam" id="PF00881">
    <property type="entry name" value="Nitroreductase"/>
    <property type="match status" value="1"/>
</dbReference>
<keyword evidence="3" id="KW-0288">FMN</keyword>
<comment type="caution">
    <text evidence="6">The sequence shown here is derived from an EMBL/GenBank/DDBJ whole genome shotgun (WGS) entry which is preliminary data.</text>
</comment>
<dbReference type="Proteomes" id="UP000318667">
    <property type="component" value="Unassembled WGS sequence"/>
</dbReference>
<dbReference type="GeneID" id="71202768"/>
<evidence type="ECO:0000256" key="2">
    <source>
        <dbReference type="ARBA" id="ARBA00022630"/>
    </source>
</evidence>
<feature type="domain" description="Nitroreductase" evidence="5">
    <location>
        <begin position="8"/>
        <end position="66"/>
    </location>
</feature>
<dbReference type="PANTHER" id="PTHR43425">
    <property type="entry name" value="OXYGEN-INSENSITIVE NADPH NITROREDUCTASE"/>
    <property type="match status" value="1"/>
</dbReference>
<dbReference type="SUPFAM" id="SSF55469">
    <property type="entry name" value="FMN-dependent nitroreductase-like"/>
    <property type="match status" value="1"/>
</dbReference>
<dbReference type="Gene3D" id="3.40.109.10">
    <property type="entry name" value="NADH Oxidase"/>
    <property type="match status" value="1"/>
</dbReference>
<dbReference type="InterPro" id="IPR029479">
    <property type="entry name" value="Nitroreductase"/>
</dbReference>
<dbReference type="InterPro" id="IPR000415">
    <property type="entry name" value="Nitroreductase-like"/>
</dbReference>
<organism evidence="6 7">
    <name type="scientific">Cytobacillus oceanisediminis</name>
    <dbReference type="NCBI Taxonomy" id="665099"/>
    <lineage>
        <taxon>Bacteria</taxon>
        <taxon>Bacillati</taxon>
        <taxon>Bacillota</taxon>
        <taxon>Bacilli</taxon>
        <taxon>Bacillales</taxon>
        <taxon>Bacillaceae</taxon>
        <taxon>Cytobacillus</taxon>
    </lineage>
</organism>
<dbReference type="GO" id="GO:0016491">
    <property type="term" value="F:oxidoreductase activity"/>
    <property type="evidence" value="ECO:0007669"/>
    <property type="project" value="UniProtKB-KW"/>
</dbReference>
<gene>
    <name evidence="6" type="ORF">IQ19_03843</name>
</gene>
<evidence type="ECO:0000256" key="4">
    <source>
        <dbReference type="ARBA" id="ARBA00023002"/>
    </source>
</evidence>
<evidence type="ECO:0000313" key="7">
    <source>
        <dbReference type="Proteomes" id="UP000318667"/>
    </source>
</evidence>
<evidence type="ECO:0000259" key="5">
    <source>
        <dbReference type="Pfam" id="PF00881"/>
    </source>
</evidence>
<accession>A0A562JIY5</accession>
<comment type="similarity">
    <text evidence="1">Belongs to the flavin oxidoreductase frp family.</text>
</comment>
<dbReference type="AlphaFoldDB" id="A0A562JIY5"/>
<dbReference type="PANTHER" id="PTHR43425:SF2">
    <property type="entry name" value="OXYGEN-INSENSITIVE NADPH NITROREDUCTASE"/>
    <property type="match status" value="1"/>
</dbReference>
<reference evidence="6 7" key="1">
    <citation type="journal article" date="2015" name="Stand. Genomic Sci.">
        <title>Genomic Encyclopedia of Bacterial and Archaeal Type Strains, Phase III: the genomes of soil and plant-associated and newly described type strains.</title>
        <authorList>
            <person name="Whitman W.B."/>
            <person name="Woyke T."/>
            <person name="Klenk H.P."/>
            <person name="Zhou Y."/>
            <person name="Lilburn T.G."/>
            <person name="Beck B.J."/>
            <person name="De Vos P."/>
            <person name="Vandamme P."/>
            <person name="Eisen J.A."/>
            <person name="Garrity G."/>
            <person name="Hugenholtz P."/>
            <person name="Kyrpides N.C."/>
        </authorList>
    </citation>
    <scope>NUCLEOTIDE SEQUENCE [LARGE SCALE GENOMIC DNA]</scope>
    <source>
        <strain evidence="6 7">CGMCC 1.10115</strain>
    </source>
</reference>
<evidence type="ECO:0000313" key="6">
    <source>
        <dbReference type="EMBL" id="TWH83110.1"/>
    </source>
</evidence>
<dbReference type="InterPro" id="IPR016446">
    <property type="entry name" value="Flavin_OxRdtase_Frp"/>
</dbReference>
<evidence type="ECO:0000256" key="3">
    <source>
        <dbReference type="ARBA" id="ARBA00022643"/>
    </source>
</evidence>
<keyword evidence="4" id="KW-0560">Oxidoreductase</keyword>
<name>A0A562JIY5_9BACI</name>
<evidence type="ECO:0000256" key="1">
    <source>
        <dbReference type="ARBA" id="ARBA00008366"/>
    </source>
</evidence>
<protein>
    <submittedName>
        <fullName evidence="6">Nitroreductase family protein</fullName>
    </submittedName>
</protein>
<dbReference type="EMBL" id="VLKI01000013">
    <property type="protein sequence ID" value="TWH83110.1"/>
    <property type="molecule type" value="Genomic_DNA"/>
</dbReference>